<organism evidence="1">
    <name type="scientific">Drosophila melanogaster</name>
    <name type="common">Fruit fly</name>
    <dbReference type="NCBI Taxonomy" id="7227"/>
    <lineage>
        <taxon>Eukaryota</taxon>
        <taxon>Metazoa</taxon>
        <taxon>Ecdysozoa</taxon>
        <taxon>Arthropoda</taxon>
        <taxon>Hexapoda</taxon>
        <taxon>Insecta</taxon>
        <taxon>Pterygota</taxon>
        <taxon>Neoptera</taxon>
        <taxon>Endopterygota</taxon>
        <taxon>Diptera</taxon>
        <taxon>Brachycera</taxon>
        <taxon>Muscomorpha</taxon>
        <taxon>Ephydroidea</taxon>
        <taxon>Drosophilidae</taxon>
        <taxon>Drosophila</taxon>
        <taxon>Sophophora</taxon>
    </lineage>
</organism>
<name>Q6IG75_DROME</name>
<gene>
    <name evidence="1" type="ORF">HDC07100</name>
</gene>
<proteinExistence type="predicted"/>
<sequence>MQHFGVKTNGRMRSEGQLRSVSIRTELSTYTIHPSTWVAACSTRANDTAYKCIHLDATPHRSQMLQTICKLSIKLARGSAFWIGSLIDHRTRIPARILPSFMRSALSAVRHRCQPLLPSGGKCVCWGLIIGVRSMECNGGPTPFGHHLTGTDPLAARLVRNLRAGTPLSQLAFRVILQLNFGYFWMSLGE</sequence>
<dbReference type="EMBL" id="BK003891">
    <property type="protein sequence ID" value="DAA02589.1"/>
    <property type="molecule type" value="Genomic_DNA"/>
</dbReference>
<reference evidence="1" key="1">
    <citation type="journal article" date="2003" name="Genome Biol.">
        <title>An integrated gene annotation and transcriptional profiling approach towards the full gene content of the Drosophila genome.</title>
        <authorList>
            <person name="Hild M."/>
            <person name="Beckmann B."/>
            <person name="Haas S.A."/>
            <person name="Koch B."/>
            <person name="Solovyev V."/>
            <person name="Busold C."/>
            <person name="Fellenberg K."/>
            <person name="Boutros M."/>
            <person name="Vingron M."/>
            <person name="Sauer F."/>
            <person name="Hoheisel J.D."/>
            <person name="Paro R."/>
        </authorList>
    </citation>
    <scope>NUCLEOTIDE SEQUENCE</scope>
</reference>
<dbReference type="AlphaFoldDB" id="Q6IG75"/>
<accession>Q6IG75</accession>
<evidence type="ECO:0000313" key="1">
    <source>
        <dbReference type="EMBL" id="DAA02589.1"/>
    </source>
</evidence>
<protein>
    <submittedName>
        <fullName evidence="1">HDC07100</fullName>
    </submittedName>
</protein>